<gene>
    <name evidence="1" type="ORF">HaLaN_33005</name>
</gene>
<accession>A0A6A0APM9</accession>
<feature type="non-terminal residue" evidence="1">
    <location>
        <position position="54"/>
    </location>
</feature>
<protein>
    <submittedName>
        <fullName evidence="1">Uncharacterized protein</fullName>
    </submittedName>
</protein>
<evidence type="ECO:0000313" key="1">
    <source>
        <dbReference type="EMBL" id="GFH33607.1"/>
    </source>
</evidence>
<dbReference type="Proteomes" id="UP000485058">
    <property type="component" value="Unassembled WGS sequence"/>
</dbReference>
<evidence type="ECO:0000313" key="2">
    <source>
        <dbReference type="Proteomes" id="UP000485058"/>
    </source>
</evidence>
<dbReference type="AlphaFoldDB" id="A0A6A0APM9"/>
<name>A0A6A0APM9_HAELA</name>
<dbReference type="EMBL" id="BLLF01009074">
    <property type="protein sequence ID" value="GFH33607.1"/>
    <property type="molecule type" value="Genomic_DNA"/>
</dbReference>
<feature type="non-terminal residue" evidence="1">
    <location>
        <position position="1"/>
    </location>
</feature>
<organism evidence="1 2">
    <name type="scientific">Haematococcus lacustris</name>
    <name type="common">Green alga</name>
    <name type="synonym">Haematococcus pluvialis</name>
    <dbReference type="NCBI Taxonomy" id="44745"/>
    <lineage>
        <taxon>Eukaryota</taxon>
        <taxon>Viridiplantae</taxon>
        <taxon>Chlorophyta</taxon>
        <taxon>core chlorophytes</taxon>
        <taxon>Chlorophyceae</taxon>
        <taxon>CS clade</taxon>
        <taxon>Chlamydomonadales</taxon>
        <taxon>Haematococcaceae</taxon>
        <taxon>Haematococcus</taxon>
    </lineage>
</organism>
<sequence>LPPELRADVRCIVVVDAVPCPADVRVALDGFRERSLRSGPGPVRPLRLRYNAVN</sequence>
<reference evidence="1 2" key="1">
    <citation type="submission" date="2020-02" db="EMBL/GenBank/DDBJ databases">
        <title>Draft genome sequence of Haematococcus lacustris strain NIES-144.</title>
        <authorList>
            <person name="Morimoto D."/>
            <person name="Nakagawa S."/>
            <person name="Yoshida T."/>
            <person name="Sawayama S."/>
        </authorList>
    </citation>
    <scope>NUCLEOTIDE SEQUENCE [LARGE SCALE GENOMIC DNA]</scope>
    <source>
        <strain evidence="1 2">NIES-144</strain>
    </source>
</reference>
<proteinExistence type="predicted"/>
<comment type="caution">
    <text evidence="1">The sequence shown here is derived from an EMBL/GenBank/DDBJ whole genome shotgun (WGS) entry which is preliminary data.</text>
</comment>
<keyword evidence="2" id="KW-1185">Reference proteome</keyword>